<dbReference type="EMBL" id="SJPF01000002">
    <property type="protein sequence ID" value="TWT34622.1"/>
    <property type="molecule type" value="Genomic_DNA"/>
</dbReference>
<proteinExistence type="predicted"/>
<feature type="compositionally biased region" description="Low complexity" evidence="1">
    <location>
        <begin position="55"/>
        <end position="68"/>
    </location>
</feature>
<dbReference type="AlphaFoldDB" id="A0A5C5VA91"/>
<dbReference type="InterPro" id="IPR006626">
    <property type="entry name" value="PbH1"/>
</dbReference>
<dbReference type="InterPro" id="IPR011050">
    <property type="entry name" value="Pectin_lyase_fold/virulence"/>
</dbReference>
<feature type="compositionally biased region" description="Polar residues" evidence="1">
    <location>
        <begin position="69"/>
        <end position="84"/>
    </location>
</feature>
<feature type="region of interest" description="Disordered" evidence="1">
    <location>
        <begin position="549"/>
        <end position="568"/>
    </location>
</feature>
<name>A0A5C5VA91_9BACT</name>
<evidence type="ECO:0000256" key="1">
    <source>
        <dbReference type="SAM" id="MobiDB-lite"/>
    </source>
</evidence>
<keyword evidence="3" id="KW-1185">Reference proteome</keyword>
<dbReference type="SUPFAM" id="SSF51126">
    <property type="entry name" value="Pectin lyase-like"/>
    <property type="match status" value="1"/>
</dbReference>
<evidence type="ECO:0008006" key="4">
    <source>
        <dbReference type="Google" id="ProtNLM"/>
    </source>
</evidence>
<feature type="compositionally biased region" description="Basic residues" evidence="1">
    <location>
        <begin position="1"/>
        <end position="10"/>
    </location>
</feature>
<reference evidence="2 3" key="1">
    <citation type="submission" date="2019-02" db="EMBL/GenBank/DDBJ databases">
        <title>Deep-cultivation of Planctomycetes and their phenomic and genomic characterization uncovers novel biology.</title>
        <authorList>
            <person name="Wiegand S."/>
            <person name="Jogler M."/>
            <person name="Boedeker C."/>
            <person name="Pinto D."/>
            <person name="Vollmers J."/>
            <person name="Rivas-Marin E."/>
            <person name="Kohn T."/>
            <person name="Peeters S.H."/>
            <person name="Heuer A."/>
            <person name="Rast P."/>
            <person name="Oberbeckmann S."/>
            <person name="Bunk B."/>
            <person name="Jeske O."/>
            <person name="Meyerdierks A."/>
            <person name="Storesund J.E."/>
            <person name="Kallscheuer N."/>
            <person name="Luecker S."/>
            <person name="Lage O.M."/>
            <person name="Pohl T."/>
            <person name="Merkel B.J."/>
            <person name="Hornburger P."/>
            <person name="Mueller R.-W."/>
            <person name="Bruemmer F."/>
            <person name="Labrenz M."/>
            <person name="Spormann A.M."/>
            <person name="Op Den Camp H."/>
            <person name="Overmann J."/>
            <person name="Amann R."/>
            <person name="Jetten M.S.M."/>
            <person name="Mascher T."/>
            <person name="Medema M.H."/>
            <person name="Devos D.P."/>
            <person name="Kaster A.-K."/>
            <person name="Ovreas L."/>
            <person name="Rohde M."/>
            <person name="Galperin M.Y."/>
            <person name="Jogler C."/>
        </authorList>
    </citation>
    <scope>NUCLEOTIDE SEQUENCE [LARGE SCALE GENOMIC DNA]</scope>
    <source>
        <strain evidence="2 3">Enr8</strain>
    </source>
</reference>
<evidence type="ECO:0000313" key="2">
    <source>
        <dbReference type="EMBL" id="TWT34622.1"/>
    </source>
</evidence>
<comment type="caution">
    <text evidence="2">The sequence shown here is derived from an EMBL/GenBank/DDBJ whole genome shotgun (WGS) entry which is preliminary data.</text>
</comment>
<organism evidence="2 3">
    <name type="scientific">Blastopirellula retiformator</name>
    <dbReference type="NCBI Taxonomy" id="2527970"/>
    <lineage>
        <taxon>Bacteria</taxon>
        <taxon>Pseudomonadati</taxon>
        <taxon>Planctomycetota</taxon>
        <taxon>Planctomycetia</taxon>
        <taxon>Pirellulales</taxon>
        <taxon>Pirellulaceae</taxon>
        <taxon>Blastopirellula</taxon>
    </lineage>
</organism>
<dbReference type="InterPro" id="IPR012334">
    <property type="entry name" value="Pectin_lyas_fold"/>
</dbReference>
<dbReference type="Proteomes" id="UP000318878">
    <property type="component" value="Unassembled WGS sequence"/>
</dbReference>
<sequence>MLFSRSRKTKNNAPSSRNRRLGILQKLEDRQLLAGDAYPDSPMEDQAAEVGSPIAGDTSAGDSGSGATQTEGTSIDGSQLSLNAPNLPATPASGGASLRVAADGSAEFASIQEAIDAASAGDTITIAEGTYAEALTINGNDLTVVGEGNVTITDGGAGHGIYVGGSRIEINGVTVSGVLSEGTNGYGASGVVIAGQDIRLIDVNANNNGTAGFQTLESASNVLIQGGVAYNNSYAGLALGGGNHITVRGTEFYNTGTSDSGEGNFQYYGIVADNTGNVQLVNGTPTYIEDQLPMSDIRLEEINVHDHLRYGIRISAENGSLSTRPSGRIDTSNFALVDSLITDNGSETSSWVGGLYHHGGVLLQHIQGGFVAGNVIQGNYTWGVDVYNSSNVAFVSNMIVANNRGDATPDVTIQSAGLEINGGQSNQVIGNVIAGHNAGVFSSWIPDTGDDFSTEYAVGSIVIRNNIMAANAETDFELIVPERIDRTIENNLIQSMPAWLIQYIEDDAVPGFTQNNYLSVDPLFVDVAAGNFAFQDGSPANEILAGATLADPGSGNTDPGSNTDDSSPQTIRQLILGHSLINHFVDGDDPQNMGGTAVPYWIHQFASAGDNTYLVDGQWYSAESFNSGQELSVQWGFQGGAEGVWDSETPLGAADFQSVVLSPYNYIQQHAPADDVSEYLPLIDYLTAAEPGIEVQIYEGWPDMSPFLTAFPATDAEFANYAEYSLGDYQAWFDTLIDSLRAARPDVTFRPIEVNEALIGLLNDSELGLQGRLSGVTQTDLFSDDAPHGTETTYFLAAIATYSENFGQPIPADYVAPESIHPLVRANLADISEFIFQTVTDGSSTGIGDPSDDPGTGDPAVDAGFGDYLLTLENAIAEGTSADQASVRAALEASLAEVTLPISADRFWSDMGDVVGRAIDTLGLPDAEADIVWEQHDLIGNQYLTGEDLSDATEDPYPAVDAGFRDYLLTLENAIAEGTSADQASVRAALEALLAEATLPISADRFWSDMGDVVGRTIDTLGLTDAEVDIVWEQHDLIGNQYLTGETVYNGSEDTVD</sequence>
<accession>A0A5C5VA91</accession>
<dbReference type="Gene3D" id="2.160.20.10">
    <property type="entry name" value="Single-stranded right-handed beta-helix, Pectin lyase-like"/>
    <property type="match status" value="2"/>
</dbReference>
<gene>
    <name evidence="2" type="ORF">Enr8_20350</name>
</gene>
<protein>
    <recommendedName>
        <fullName evidence="4">Right handed beta helix domain-containing protein</fullName>
    </recommendedName>
</protein>
<feature type="compositionally biased region" description="Polar residues" evidence="1">
    <location>
        <begin position="554"/>
        <end position="568"/>
    </location>
</feature>
<evidence type="ECO:0000313" key="3">
    <source>
        <dbReference type="Proteomes" id="UP000318878"/>
    </source>
</evidence>
<dbReference type="SMART" id="SM00710">
    <property type="entry name" value="PbH1"/>
    <property type="match status" value="8"/>
</dbReference>
<feature type="region of interest" description="Disordered" evidence="1">
    <location>
        <begin position="1"/>
        <end position="98"/>
    </location>
</feature>